<protein>
    <submittedName>
        <fullName evidence="2">Glycosyl transferase family protein</fullName>
    </submittedName>
</protein>
<feature type="domain" description="Glycosyltransferase 2-like" evidence="1">
    <location>
        <begin position="2"/>
        <end position="105"/>
    </location>
</feature>
<organism evidence="2 3">
    <name type="scientific">Metallosphaera cuprina (strain Ar-4)</name>
    <dbReference type="NCBI Taxonomy" id="1006006"/>
    <lineage>
        <taxon>Archaea</taxon>
        <taxon>Thermoproteota</taxon>
        <taxon>Thermoprotei</taxon>
        <taxon>Sulfolobales</taxon>
        <taxon>Sulfolobaceae</taxon>
        <taxon>Metallosphaera</taxon>
    </lineage>
</organism>
<dbReference type="AlphaFoldDB" id="F4G2H8"/>
<dbReference type="Gene3D" id="3.90.550.10">
    <property type="entry name" value="Spore Coat Polysaccharide Biosynthesis Protein SpsA, Chain A"/>
    <property type="match status" value="1"/>
</dbReference>
<dbReference type="GO" id="GO:0016740">
    <property type="term" value="F:transferase activity"/>
    <property type="evidence" value="ECO:0007669"/>
    <property type="project" value="UniProtKB-KW"/>
</dbReference>
<dbReference type="Proteomes" id="UP000007812">
    <property type="component" value="Chromosome"/>
</dbReference>
<proteinExistence type="predicted"/>
<dbReference type="EMBL" id="CP002656">
    <property type="protein sequence ID" value="AEB95026.1"/>
    <property type="molecule type" value="Genomic_DNA"/>
</dbReference>
<dbReference type="SUPFAM" id="SSF53448">
    <property type="entry name" value="Nucleotide-diphospho-sugar transferases"/>
    <property type="match status" value="1"/>
</dbReference>
<dbReference type="InterPro" id="IPR001173">
    <property type="entry name" value="Glyco_trans_2-like"/>
</dbReference>
<accession>F4G2H8</accession>
<name>F4G2H8_METCR</name>
<dbReference type="PATRIC" id="fig|1006006.8.peg.918"/>
<dbReference type="HOGENOM" id="CLU_055387_2_0_2"/>
<dbReference type="Pfam" id="PF00535">
    <property type="entry name" value="Glycos_transf_2"/>
    <property type="match status" value="1"/>
</dbReference>
<dbReference type="InterPro" id="IPR029044">
    <property type="entry name" value="Nucleotide-diphossugar_trans"/>
</dbReference>
<keyword evidence="2" id="KW-0808">Transferase</keyword>
<evidence type="ECO:0000313" key="2">
    <source>
        <dbReference type="EMBL" id="AEB95026.1"/>
    </source>
</evidence>
<dbReference type="eggNOG" id="arCOG01397">
    <property type="taxonomic scope" value="Archaea"/>
</dbReference>
<sequence length="307" mass="36021">MNSVFNQTLDKGLYEVILTKKKEDREVDDYARKNGAKVVYEETPRLGERIYNAMQESKGNIITFLEDDDMYDENRLQVINDAFKERKIGGFRNQVILIDQFGNKTKEELKEDEILNPKTYNHRKHFMPLVNNSSIALKRDLIDPDLKSIDLVVDTYFVFTSICNKLYEGLYHVKDKLTIYRLHSLNTGNPSTLSQRVSNFGRFLHDYDLFFNKFKDCSKEVKKSLEFYRISSKLNYYRSYLLLNRKSSPDMDFTLGEKLQLLTIPASDAWSSKLNLAIKLTGLVLFLPKPIRDKIITYRTKKIFNIK</sequence>
<keyword evidence="3" id="KW-1185">Reference proteome</keyword>
<evidence type="ECO:0000313" key="3">
    <source>
        <dbReference type="Proteomes" id="UP000007812"/>
    </source>
</evidence>
<gene>
    <name evidence="2" type="ordered locus">Mcup_0921</name>
</gene>
<evidence type="ECO:0000259" key="1">
    <source>
        <dbReference type="Pfam" id="PF00535"/>
    </source>
</evidence>
<reference evidence="2 3" key="1">
    <citation type="journal article" date="2011" name="J. Bacteriol.">
        <title>Complete genome sequence of Metallosphaera cuprina, a metal sulfide-oxidizing archaeon from a hot spring.</title>
        <authorList>
            <person name="Liu L.J."/>
            <person name="You X.Y."/>
            <person name="Zheng H."/>
            <person name="Wang S."/>
            <person name="Jiang C.Y."/>
            <person name="Liu S.J."/>
        </authorList>
    </citation>
    <scope>NUCLEOTIDE SEQUENCE [LARGE SCALE GENOMIC DNA]</scope>
    <source>
        <strain evidence="2 3">Ar-4</strain>
    </source>
</reference>
<dbReference type="KEGG" id="mcn:Mcup_0921"/>